<evidence type="ECO:0000313" key="1">
    <source>
        <dbReference type="EMBL" id="SUZ57900.1"/>
    </source>
</evidence>
<dbReference type="EMBL" id="UINC01000586">
    <property type="protein sequence ID" value="SUZ57900.1"/>
    <property type="molecule type" value="Genomic_DNA"/>
</dbReference>
<proteinExistence type="predicted"/>
<protein>
    <submittedName>
        <fullName evidence="1">Uncharacterized protein</fullName>
    </submittedName>
</protein>
<dbReference type="AlphaFoldDB" id="A0A381NTL7"/>
<organism evidence="1">
    <name type="scientific">marine metagenome</name>
    <dbReference type="NCBI Taxonomy" id="408172"/>
    <lineage>
        <taxon>unclassified sequences</taxon>
        <taxon>metagenomes</taxon>
        <taxon>ecological metagenomes</taxon>
    </lineage>
</organism>
<gene>
    <name evidence="1" type="ORF">METZ01_LOCUS10754</name>
</gene>
<name>A0A381NTL7_9ZZZZ</name>
<accession>A0A381NTL7</accession>
<reference evidence="1" key="1">
    <citation type="submission" date="2018-05" db="EMBL/GenBank/DDBJ databases">
        <authorList>
            <person name="Lanie J.A."/>
            <person name="Ng W.-L."/>
            <person name="Kazmierczak K.M."/>
            <person name="Andrzejewski T.M."/>
            <person name="Davidsen T.M."/>
            <person name="Wayne K.J."/>
            <person name="Tettelin H."/>
            <person name="Glass J.I."/>
            <person name="Rusch D."/>
            <person name="Podicherti R."/>
            <person name="Tsui H.-C.T."/>
            <person name="Winkler M.E."/>
        </authorList>
    </citation>
    <scope>NUCLEOTIDE SEQUENCE</scope>
</reference>
<sequence>MLTAEAQERLTRVGPGTPMGELMRRYWIPVRPLVELKEE</sequence>
<feature type="non-terminal residue" evidence="1">
    <location>
        <position position="39"/>
    </location>
</feature>